<accession>A0ABU0J0R6</accession>
<sequence>MIRSLMLATAATLALAAAAPAARADAFLDEAKAVVAKAVGRVDKWDGPTTGPKAVGKKTVVYVAGDMRNGGILGVAQGVKEAAAAIGWDYREIDGQGTVSGQSTALSQAIALKPDALIVGGSDAVEQKAGLEEAAKEGITIVGWHSGPKPGPLDGTPVFANVTTDSMEVAKVAAMKAIADSDGKAGVVIFADSTYAIAIAKGRAMEAVIKQCSGCTVLSFQDTPLADVSTRIPQLTTTLLQQNGAKWTHSLAINDLYYDFMPPALSAAGIAGDGDPQNISAGDGSESAYQRIRAKDHQAATVPEPLAMQGWQLVDELNRAFAHEKWSGYVPGVHLVTPDNVGFDGGPKNVFDPDNGYRDAYKKIWGVN</sequence>
<dbReference type="CDD" id="cd06315">
    <property type="entry name" value="PBP1_ABC_sugar_binding-like"/>
    <property type="match status" value="1"/>
</dbReference>
<dbReference type="PANTHER" id="PTHR46847:SF1">
    <property type="entry name" value="D-ALLOSE-BINDING PERIPLASMIC PROTEIN-RELATED"/>
    <property type="match status" value="1"/>
</dbReference>
<reference evidence="6 7" key="1">
    <citation type="submission" date="2023-07" db="EMBL/GenBank/DDBJ databases">
        <title>Genomic Encyclopedia of Type Strains, Phase IV (KMG-IV): sequencing the most valuable type-strain genomes for metagenomic binning, comparative biology and taxonomic classification.</title>
        <authorList>
            <person name="Goeker M."/>
        </authorList>
    </citation>
    <scope>NUCLEOTIDE SEQUENCE [LARGE SCALE GENOMIC DNA]</scope>
    <source>
        <strain evidence="6 7">DSM 19619</strain>
    </source>
</reference>
<comment type="caution">
    <text evidence="6">The sequence shown here is derived from an EMBL/GenBank/DDBJ whole genome shotgun (WGS) entry which is preliminary data.</text>
</comment>
<feature type="domain" description="Periplasmic binding protein" evidence="5">
    <location>
        <begin position="72"/>
        <end position="321"/>
    </location>
</feature>
<comment type="similarity">
    <text evidence="2">Belongs to the bacterial solute-binding protein 2 family.</text>
</comment>
<evidence type="ECO:0000259" key="5">
    <source>
        <dbReference type="Pfam" id="PF13407"/>
    </source>
</evidence>
<name>A0ABU0J0R6_9HYPH</name>
<comment type="subcellular location">
    <subcellularLocation>
        <location evidence="1">Cell envelope</location>
    </subcellularLocation>
</comment>
<protein>
    <submittedName>
        <fullName evidence="6">Ribose transport system substrate-binding protein</fullName>
    </submittedName>
</protein>
<dbReference type="RefSeq" id="WP_307268115.1">
    <property type="nucleotide sequence ID" value="NZ_JAUSVX010000001.1"/>
</dbReference>
<dbReference type="EMBL" id="JAUSVX010000001">
    <property type="protein sequence ID" value="MDQ0467857.1"/>
    <property type="molecule type" value="Genomic_DNA"/>
</dbReference>
<evidence type="ECO:0000256" key="4">
    <source>
        <dbReference type="SAM" id="SignalP"/>
    </source>
</evidence>
<evidence type="ECO:0000313" key="7">
    <source>
        <dbReference type="Proteomes" id="UP001242480"/>
    </source>
</evidence>
<evidence type="ECO:0000313" key="6">
    <source>
        <dbReference type="EMBL" id="MDQ0467857.1"/>
    </source>
</evidence>
<dbReference type="InterPro" id="IPR025997">
    <property type="entry name" value="SBP_2_dom"/>
</dbReference>
<dbReference type="InterPro" id="IPR028082">
    <property type="entry name" value="Peripla_BP_I"/>
</dbReference>
<keyword evidence="7" id="KW-1185">Reference proteome</keyword>
<dbReference type="Proteomes" id="UP001242480">
    <property type="component" value="Unassembled WGS sequence"/>
</dbReference>
<evidence type="ECO:0000256" key="2">
    <source>
        <dbReference type="ARBA" id="ARBA00007639"/>
    </source>
</evidence>
<feature type="chain" id="PRO_5046549646" evidence="4">
    <location>
        <begin position="25"/>
        <end position="368"/>
    </location>
</feature>
<gene>
    <name evidence="6" type="ORF">QO011_000852</name>
</gene>
<proteinExistence type="inferred from homology"/>
<organism evidence="6 7">
    <name type="scientific">Labrys wisconsinensis</name>
    <dbReference type="NCBI Taxonomy" id="425677"/>
    <lineage>
        <taxon>Bacteria</taxon>
        <taxon>Pseudomonadati</taxon>
        <taxon>Pseudomonadota</taxon>
        <taxon>Alphaproteobacteria</taxon>
        <taxon>Hyphomicrobiales</taxon>
        <taxon>Xanthobacteraceae</taxon>
        <taxon>Labrys</taxon>
    </lineage>
</organism>
<evidence type="ECO:0000256" key="3">
    <source>
        <dbReference type="ARBA" id="ARBA00022729"/>
    </source>
</evidence>
<dbReference type="SUPFAM" id="SSF53822">
    <property type="entry name" value="Periplasmic binding protein-like I"/>
    <property type="match status" value="1"/>
</dbReference>
<dbReference type="Gene3D" id="3.40.50.2300">
    <property type="match status" value="2"/>
</dbReference>
<evidence type="ECO:0000256" key="1">
    <source>
        <dbReference type="ARBA" id="ARBA00004196"/>
    </source>
</evidence>
<dbReference type="PANTHER" id="PTHR46847">
    <property type="entry name" value="D-ALLOSE-BINDING PERIPLASMIC PROTEIN-RELATED"/>
    <property type="match status" value="1"/>
</dbReference>
<feature type="signal peptide" evidence="4">
    <location>
        <begin position="1"/>
        <end position="24"/>
    </location>
</feature>
<dbReference type="Pfam" id="PF13407">
    <property type="entry name" value="Peripla_BP_4"/>
    <property type="match status" value="1"/>
</dbReference>
<keyword evidence="3 4" id="KW-0732">Signal</keyword>